<evidence type="ECO:0000256" key="1">
    <source>
        <dbReference type="ARBA" id="ARBA00000085"/>
    </source>
</evidence>
<feature type="transmembrane region" description="Helical" evidence="12">
    <location>
        <begin position="325"/>
        <end position="354"/>
    </location>
</feature>
<dbReference type="Gene3D" id="1.20.1730.10">
    <property type="entry name" value="Sodium/glucose cotransporter"/>
    <property type="match status" value="1"/>
</dbReference>
<feature type="domain" description="Histidine kinase" evidence="13">
    <location>
        <begin position="705"/>
        <end position="940"/>
    </location>
</feature>
<dbReference type="PROSITE" id="PS50109">
    <property type="entry name" value="HIS_KIN"/>
    <property type="match status" value="1"/>
</dbReference>
<evidence type="ECO:0000256" key="8">
    <source>
        <dbReference type="ARBA" id="ARBA00022777"/>
    </source>
</evidence>
<keyword evidence="5" id="KW-0597">Phosphoprotein</keyword>
<keyword evidence="15" id="KW-1185">Reference proteome</keyword>
<reference evidence="14 15" key="1">
    <citation type="submission" date="2020-02" db="EMBL/GenBank/DDBJ databases">
        <title>Comparative genomics of sulfur disproportionating microorganisms.</title>
        <authorList>
            <person name="Ward L.M."/>
            <person name="Bertran E."/>
            <person name="Johnston D.T."/>
        </authorList>
    </citation>
    <scope>NUCLEOTIDE SEQUENCE [LARGE SCALE GENOMIC DNA]</scope>
    <source>
        <strain evidence="14 15">DSM 3696</strain>
    </source>
</reference>
<evidence type="ECO:0000313" key="14">
    <source>
        <dbReference type="EMBL" id="NDY56132.1"/>
    </source>
</evidence>
<organism evidence="14 15">
    <name type="scientific">Desulfolutivibrio sulfodismutans</name>
    <dbReference type="NCBI Taxonomy" id="63561"/>
    <lineage>
        <taxon>Bacteria</taxon>
        <taxon>Pseudomonadati</taxon>
        <taxon>Thermodesulfobacteriota</taxon>
        <taxon>Desulfovibrionia</taxon>
        <taxon>Desulfovibrionales</taxon>
        <taxon>Desulfovibrionaceae</taxon>
        <taxon>Desulfolutivibrio</taxon>
    </lineage>
</organism>
<evidence type="ECO:0000256" key="5">
    <source>
        <dbReference type="ARBA" id="ARBA00022553"/>
    </source>
</evidence>
<comment type="similarity">
    <text evidence="3">Belongs to the sodium:solute symporter (SSF) (TC 2.A.21) family.</text>
</comment>
<comment type="subcellular location">
    <subcellularLocation>
        <location evidence="2">Membrane</location>
        <topology evidence="2">Multi-pass membrane protein</topology>
    </subcellularLocation>
</comment>
<dbReference type="Pfam" id="PF00512">
    <property type="entry name" value="HisKA"/>
    <property type="match status" value="1"/>
</dbReference>
<comment type="caution">
    <text evidence="14">The sequence shown here is derived from an EMBL/GenBank/DDBJ whole genome shotgun (WGS) entry which is preliminary data.</text>
</comment>
<evidence type="ECO:0000256" key="4">
    <source>
        <dbReference type="ARBA" id="ARBA00012438"/>
    </source>
</evidence>
<dbReference type="Pfam" id="PF02518">
    <property type="entry name" value="HATPase_c"/>
    <property type="match status" value="1"/>
</dbReference>
<evidence type="ECO:0000256" key="12">
    <source>
        <dbReference type="SAM" id="Phobius"/>
    </source>
</evidence>
<dbReference type="Gene3D" id="3.30.565.10">
    <property type="entry name" value="Histidine kinase-like ATPase, C-terminal domain"/>
    <property type="match status" value="1"/>
</dbReference>
<dbReference type="GO" id="GO:0016020">
    <property type="term" value="C:membrane"/>
    <property type="evidence" value="ECO:0007669"/>
    <property type="project" value="UniProtKB-SubCell"/>
</dbReference>
<dbReference type="RefSeq" id="WP_163301188.1">
    <property type="nucleotide sequence ID" value="NZ_JAAGRQ010000014.1"/>
</dbReference>
<dbReference type="InterPro" id="IPR003594">
    <property type="entry name" value="HATPase_dom"/>
</dbReference>
<feature type="transmembrane region" description="Helical" evidence="12">
    <location>
        <begin position="375"/>
        <end position="393"/>
    </location>
</feature>
<dbReference type="SMART" id="SM00387">
    <property type="entry name" value="HATPase_c"/>
    <property type="match status" value="1"/>
</dbReference>
<dbReference type="InterPro" id="IPR003661">
    <property type="entry name" value="HisK_dim/P_dom"/>
</dbReference>
<dbReference type="EMBL" id="JAAGRQ010000014">
    <property type="protein sequence ID" value="NDY56132.1"/>
    <property type="molecule type" value="Genomic_DNA"/>
</dbReference>
<keyword evidence="6" id="KW-0808">Transferase</keyword>
<sequence>MFGATATVLALGGYVLLLFLLALWVENKSPRARALSRSPLVYSLSLGVYCTSWTFYGSVGMAVTSGVLIYTTYLGPTLAAFFWPVLLPRMIRLKNRLHSTSIADFISARYGKSPVVAALAAILALLGVAPYLALQLRSVISAFSIVAGPGLTMVGDLLGAAVVLCMILFTLLFGLRRLDPTERHPGMMAVVAAESAVKLMALTGVGLFVVFGVNDGFADLFARAGASGRLPPTLPEGAEGYVRWTSFLILSASAALFLPRQFHVAVVENASAGHVRMVTWFFPLYLFCSTLFILPIAVQGLLSGLPREVADTYVLRLPMLHDRPWLTLLVFLGGFSAAAGMIMVSSVTLATMAVNHLLLPLADMASPLHFLRRRLLGVRRVAAAGIIILAGWYENRVGEALMLADMGIVSFAAVLQFAPALLLGLFWRNAGRMGAILGLGGGLLTWLYTMIVPALARSGRLPGGLLEQGLFGIPGLRPEALFGLADMDRVTHAVFWSLAVNVGLFAAGSIFFRQNGQDRRAADIFSASGKDHSATFDSHLEKNIDFGHKRRVLAGLLEAYFPEGEAAAMVNRRAAALGLADQGRMSVLELANLHQAVEAELAGAVGAAAASQALPVSQVFTPRQREELSEAYGRLLAELRLSPEELVARIDFHRERERLMRDYSRELEARVEERTRDLAAKAGELATANERLCELDRMKSAFLSSVSHELRTPLTSIMGFARLVARDYHKTFAPLAGQDADVLKKARRAVENMEIIRVEAARLTQLVDDVLDLTYIEDGRMVWRDAPLSPSDLATEAAKALKPGLQEHPALSLRLDVPGDMPQVMADRERLLQVLGNLLSNAVKFSRAGEIVLGARIMPEGGVGFFVSDQGPGVPEADRERIFEKFHQKDRSGDPRDKPRGTGLGLSICKGVATRYGGRIWVTDRPGGGSVFWVWLPPGVLVWDA</sequence>
<evidence type="ECO:0000313" key="15">
    <source>
        <dbReference type="Proteomes" id="UP000469724"/>
    </source>
</evidence>
<dbReference type="InterPro" id="IPR036097">
    <property type="entry name" value="HisK_dim/P_sf"/>
</dbReference>
<keyword evidence="10" id="KW-0902">Two-component regulatory system</keyword>
<feature type="transmembrane region" description="Helical" evidence="12">
    <location>
        <begin position="493"/>
        <end position="512"/>
    </location>
</feature>
<dbReference type="SUPFAM" id="SSF47384">
    <property type="entry name" value="Homodimeric domain of signal transducing histidine kinase"/>
    <property type="match status" value="1"/>
</dbReference>
<feature type="transmembrane region" description="Helical" evidence="12">
    <location>
        <begin position="408"/>
        <end position="427"/>
    </location>
</feature>
<dbReference type="PROSITE" id="PS50283">
    <property type="entry name" value="NA_SOLUT_SYMP_3"/>
    <property type="match status" value="1"/>
</dbReference>
<dbReference type="InterPro" id="IPR005467">
    <property type="entry name" value="His_kinase_dom"/>
</dbReference>
<evidence type="ECO:0000256" key="6">
    <source>
        <dbReference type="ARBA" id="ARBA00022679"/>
    </source>
</evidence>
<keyword evidence="9 12" id="KW-1133">Transmembrane helix</keyword>
<feature type="transmembrane region" description="Helical" evidence="12">
    <location>
        <begin position="37"/>
        <end position="56"/>
    </location>
</feature>
<name>A0A7K3NIV3_9BACT</name>
<evidence type="ECO:0000259" key="13">
    <source>
        <dbReference type="PROSITE" id="PS50109"/>
    </source>
</evidence>
<dbReference type="PRINTS" id="PR00344">
    <property type="entry name" value="BCTRLSENSOR"/>
</dbReference>
<feature type="transmembrane region" description="Helical" evidence="12">
    <location>
        <begin position="434"/>
        <end position="456"/>
    </location>
</feature>
<evidence type="ECO:0000256" key="3">
    <source>
        <dbReference type="ARBA" id="ARBA00006434"/>
    </source>
</evidence>
<keyword evidence="8 14" id="KW-0418">Kinase</keyword>
<keyword evidence="7 12" id="KW-0812">Transmembrane</keyword>
<feature type="transmembrane region" description="Helical" evidence="12">
    <location>
        <begin position="6"/>
        <end position="25"/>
    </location>
</feature>
<dbReference type="CDD" id="cd00082">
    <property type="entry name" value="HisKA"/>
    <property type="match status" value="1"/>
</dbReference>
<gene>
    <name evidence="14" type="ORF">G3N56_05150</name>
</gene>
<dbReference type="EC" id="2.7.13.3" evidence="4"/>
<dbReference type="Gene3D" id="1.10.287.130">
    <property type="match status" value="1"/>
</dbReference>
<dbReference type="GO" id="GO:0022857">
    <property type="term" value="F:transmembrane transporter activity"/>
    <property type="evidence" value="ECO:0007669"/>
    <property type="project" value="InterPro"/>
</dbReference>
<dbReference type="InterPro" id="IPR004358">
    <property type="entry name" value="Sig_transdc_His_kin-like_C"/>
</dbReference>
<evidence type="ECO:0000256" key="9">
    <source>
        <dbReference type="ARBA" id="ARBA00022989"/>
    </source>
</evidence>
<dbReference type="SUPFAM" id="SSF55874">
    <property type="entry name" value="ATPase domain of HSP90 chaperone/DNA topoisomerase II/histidine kinase"/>
    <property type="match status" value="1"/>
</dbReference>
<dbReference type="GO" id="GO:0000155">
    <property type="term" value="F:phosphorelay sensor kinase activity"/>
    <property type="evidence" value="ECO:0007669"/>
    <property type="project" value="InterPro"/>
</dbReference>
<comment type="catalytic activity">
    <reaction evidence="1">
        <text>ATP + protein L-histidine = ADP + protein N-phospho-L-histidine.</text>
        <dbReference type="EC" id="2.7.13.3"/>
    </reaction>
</comment>
<dbReference type="InterPro" id="IPR001734">
    <property type="entry name" value="Na/solute_symporter"/>
</dbReference>
<feature type="transmembrane region" description="Helical" evidence="12">
    <location>
        <begin position="187"/>
        <end position="211"/>
    </location>
</feature>
<dbReference type="InterPro" id="IPR050736">
    <property type="entry name" value="Sensor_HK_Regulatory"/>
</dbReference>
<accession>A0A7K3NIV3</accession>
<protein>
    <recommendedName>
        <fullName evidence="4">histidine kinase</fullName>
        <ecNumber evidence="4">2.7.13.3</ecNumber>
    </recommendedName>
</protein>
<evidence type="ECO:0000256" key="11">
    <source>
        <dbReference type="ARBA" id="ARBA00023136"/>
    </source>
</evidence>
<feature type="transmembrane region" description="Helical" evidence="12">
    <location>
        <begin position="68"/>
        <end position="87"/>
    </location>
</feature>
<dbReference type="AlphaFoldDB" id="A0A7K3NIV3"/>
<evidence type="ECO:0000256" key="2">
    <source>
        <dbReference type="ARBA" id="ARBA00004141"/>
    </source>
</evidence>
<dbReference type="InterPro" id="IPR038377">
    <property type="entry name" value="Na/Glc_symporter_sf"/>
</dbReference>
<evidence type="ECO:0000256" key="7">
    <source>
        <dbReference type="ARBA" id="ARBA00022692"/>
    </source>
</evidence>
<evidence type="ECO:0000256" key="10">
    <source>
        <dbReference type="ARBA" id="ARBA00023012"/>
    </source>
</evidence>
<feature type="transmembrane region" description="Helical" evidence="12">
    <location>
        <begin position="241"/>
        <end position="259"/>
    </location>
</feature>
<dbReference type="SMART" id="SM00388">
    <property type="entry name" value="HisKA"/>
    <property type="match status" value="1"/>
</dbReference>
<dbReference type="PANTHER" id="PTHR43711:SF1">
    <property type="entry name" value="HISTIDINE KINASE 1"/>
    <property type="match status" value="1"/>
</dbReference>
<keyword evidence="11 12" id="KW-0472">Membrane</keyword>
<feature type="transmembrane region" description="Helical" evidence="12">
    <location>
        <begin position="280"/>
        <end position="305"/>
    </location>
</feature>
<feature type="transmembrane region" description="Helical" evidence="12">
    <location>
        <begin position="115"/>
        <end position="134"/>
    </location>
</feature>
<dbReference type="PANTHER" id="PTHR43711">
    <property type="entry name" value="TWO-COMPONENT HISTIDINE KINASE"/>
    <property type="match status" value="1"/>
</dbReference>
<proteinExistence type="inferred from homology"/>
<feature type="transmembrane region" description="Helical" evidence="12">
    <location>
        <begin position="154"/>
        <end position="175"/>
    </location>
</feature>
<dbReference type="Proteomes" id="UP000469724">
    <property type="component" value="Unassembled WGS sequence"/>
</dbReference>
<dbReference type="InterPro" id="IPR036890">
    <property type="entry name" value="HATPase_C_sf"/>
</dbReference>